<dbReference type="InterPro" id="IPR020904">
    <property type="entry name" value="Sc_DH/Rdtase_CS"/>
</dbReference>
<protein>
    <submittedName>
        <fullName evidence="4">Putative NAD(P)-dependent oxidoreductase EC-YbbO</fullName>
    </submittedName>
</protein>
<organism evidence="4 5">
    <name type="scientific">Methylophaga frappieri (strain ATCC BAA-2434 / DSM 25690 / JAM7)</name>
    <dbReference type="NCBI Taxonomy" id="754477"/>
    <lineage>
        <taxon>Bacteria</taxon>
        <taxon>Pseudomonadati</taxon>
        <taxon>Pseudomonadota</taxon>
        <taxon>Gammaproteobacteria</taxon>
        <taxon>Thiotrichales</taxon>
        <taxon>Piscirickettsiaceae</taxon>
        <taxon>Methylophaga</taxon>
    </lineage>
</organism>
<dbReference type="PANTHER" id="PTHR44169">
    <property type="entry name" value="NADPH-DEPENDENT 1-ACYLDIHYDROXYACETONE PHOSPHATE REDUCTASE"/>
    <property type="match status" value="1"/>
</dbReference>
<dbReference type="SUPFAM" id="SSF51735">
    <property type="entry name" value="NAD(P)-binding Rossmann-fold domains"/>
    <property type="match status" value="1"/>
</dbReference>
<dbReference type="HOGENOM" id="CLU_010194_2_9_6"/>
<name>I1YKG8_METFJ</name>
<dbReference type="PROSITE" id="PS00061">
    <property type="entry name" value="ADH_SHORT"/>
    <property type="match status" value="1"/>
</dbReference>
<reference evidence="4 5" key="1">
    <citation type="journal article" date="2012" name="J. Bacteriol.">
        <title>Complete genome sequences of Methylophaga sp. strain JAM1 and Methylophaga sp. strain JAM7.</title>
        <authorList>
            <person name="Villeneuve C."/>
            <person name="Martineau C."/>
            <person name="Mauffrey F."/>
            <person name="Villemur R."/>
        </authorList>
    </citation>
    <scope>NUCLEOTIDE SEQUENCE [LARGE SCALE GENOMIC DNA]</scope>
    <source>
        <strain evidence="4 5">JAM7</strain>
    </source>
</reference>
<comment type="similarity">
    <text evidence="1 3">Belongs to the short-chain dehydrogenases/reductases (SDR) family.</text>
</comment>
<evidence type="ECO:0000313" key="4">
    <source>
        <dbReference type="EMBL" id="AFJ03411.1"/>
    </source>
</evidence>
<accession>I1YKG8</accession>
<dbReference type="InterPro" id="IPR002347">
    <property type="entry name" value="SDR_fam"/>
</dbReference>
<gene>
    <name evidence="4" type="ordered locus">Q7C_2277</name>
</gene>
<dbReference type="GO" id="GO:0016491">
    <property type="term" value="F:oxidoreductase activity"/>
    <property type="evidence" value="ECO:0007669"/>
    <property type="project" value="UniProtKB-KW"/>
</dbReference>
<keyword evidence="5" id="KW-1185">Reference proteome</keyword>
<dbReference type="KEGG" id="mec:Q7C_2277"/>
<dbReference type="CDD" id="cd05374">
    <property type="entry name" value="17beta-HSD-like_SDR_c"/>
    <property type="match status" value="1"/>
</dbReference>
<dbReference type="EMBL" id="CP003380">
    <property type="protein sequence ID" value="AFJ03411.1"/>
    <property type="molecule type" value="Genomic_DNA"/>
</dbReference>
<evidence type="ECO:0000256" key="3">
    <source>
        <dbReference type="RuleBase" id="RU000363"/>
    </source>
</evidence>
<evidence type="ECO:0000313" key="5">
    <source>
        <dbReference type="Proteomes" id="UP000009145"/>
    </source>
</evidence>
<evidence type="ECO:0000256" key="1">
    <source>
        <dbReference type="ARBA" id="ARBA00006484"/>
    </source>
</evidence>
<dbReference type="PANTHER" id="PTHR44169:SF6">
    <property type="entry name" value="NADPH-DEPENDENT 1-ACYLDIHYDROXYACETONE PHOSPHATE REDUCTASE"/>
    <property type="match status" value="1"/>
</dbReference>
<dbReference type="eggNOG" id="COG1028">
    <property type="taxonomic scope" value="Bacteria"/>
</dbReference>
<dbReference type="STRING" id="754477.Q7C_2277"/>
<dbReference type="PRINTS" id="PR00081">
    <property type="entry name" value="GDHRDH"/>
</dbReference>
<dbReference type="Gene3D" id="3.40.50.720">
    <property type="entry name" value="NAD(P)-binding Rossmann-like Domain"/>
    <property type="match status" value="1"/>
</dbReference>
<dbReference type="PATRIC" id="fig|754477.3.peg.2244"/>
<proteinExistence type="inferred from homology"/>
<evidence type="ECO:0000256" key="2">
    <source>
        <dbReference type="ARBA" id="ARBA00023002"/>
    </source>
</evidence>
<keyword evidence="2" id="KW-0560">Oxidoreductase</keyword>
<dbReference type="AlphaFoldDB" id="I1YKG8"/>
<sequence length="289" mass="31904">MQHMKKMAKPKHILITGCATGIGRDALFSLHARGHRVVGTVRKSADLRSLQDAGLTVVLLDLDDDKVIAAGLKTALTHLDGRIDVLFNNAAYGQPGAVEDLSRAALMAQFNTNVIGTQQLTNQVIQIMRRQAAGRIVYNSSVLGLVALPYRGAYNASKFALEGLVDTLRLELHGTNIAISLIEPGPITSAFRANAMLQYKKHIFPEQSAHHSIYAAMEKRLTQSGPTAPFTLPAAAVTAKVIHVVESRRPKLRYFVTFPTYLLATLKWLLPTRCFDWVLRRISRSEQRV</sequence>
<dbReference type="Proteomes" id="UP000009145">
    <property type="component" value="Chromosome"/>
</dbReference>
<dbReference type="Pfam" id="PF00106">
    <property type="entry name" value="adh_short"/>
    <property type="match status" value="1"/>
</dbReference>
<dbReference type="InterPro" id="IPR036291">
    <property type="entry name" value="NAD(P)-bd_dom_sf"/>
</dbReference>
<dbReference type="PRINTS" id="PR00080">
    <property type="entry name" value="SDRFAMILY"/>
</dbReference>